<evidence type="ECO:0000313" key="3">
    <source>
        <dbReference type="Proteomes" id="UP001178507"/>
    </source>
</evidence>
<dbReference type="PANTHER" id="PTHR14343">
    <property type="entry name" value="VWFA DOMAIN-CONTAINING PROTEIN"/>
    <property type="match status" value="1"/>
</dbReference>
<feature type="region of interest" description="Disordered" evidence="1">
    <location>
        <begin position="677"/>
        <end position="794"/>
    </location>
</feature>
<dbReference type="Proteomes" id="UP001178507">
    <property type="component" value="Unassembled WGS sequence"/>
</dbReference>
<sequence>MAASEGARRLRLNIVAYLSSQAVAKFLIVVEEESGMEALYTKAQQVLRRTGLHATIVEVRNSFQALVPTDEFLGDIFRDGEEVVVVLRGQDGHLMEEQPPRFDRGQEQPRLLAPLAPRREQFVEPATRLAPHDEFGQSAARILPVTAHVTLPEFHDESEPDEEEDEAPLAPAEEDYPPRPVGQVPGPTEDFEMERMPYETMQVDHPCDPVQLGAYDDSWLVEHLTPRLRDFIISRFQPDLITEPKYVASIGKYVGAKFRQTCGAFVSVFMRPQTALKSDPSATMPVHYNIPKSELFMFMRKVEVQIEELQKHQEVLSASLRALRALLAKGMAESDLVAVMLPLNYHAFAEVEGSMIEAEQPLPMAAGRHPVVIIDTSGAVAEHLIYVKAAVKRALHTHMGCKSSFQLVRFRRGEPRLWAQDMMAPTEKALQAAEDWIDRLEPTEYGNLVEAVRFALAFKNCDEICIISSASAYRHTEHEKVLANVRSVNKREVAIHTTGVEPDPHGELLLRSISESNHGDFTLKSFQDQGDARRDMQTPSSATPEELAERLRVGRANVIPGQDSKWTSWRTMLVNEKTKKLSESFKQQKMSIGSQVNILAVMLREEGQFEESWRQEWTCAQQLLAKVPECPDRDMVRELERNASQTISARVGGGFIYHTRQMELGMEKLFEHRGAKPWSAESESTAVGPKVPWPDAEGRSAKFPAADEMPLASQESEAPAMRKAPKAWAPGRDALRASTLRRSVSRQRPDSLSPMPKAAELRSPSDRRRPRPRTAASPARPRPASRERFAAPKKMIAARTGGGFIYQQVRPPRPPSPPEMGPAEPLERRWSF</sequence>
<name>A0AA36N9H2_9DINO</name>
<comment type="caution">
    <text evidence="2">The sequence shown here is derived from an EMBL/GenBank/DDBJ whole genome shotgun (WGS) entry which is preliminary data.</text>
</comment>
<dbReference type="Gene3D" id="3.40.50.410">
    <property type="entry name" value="von Willebrand factor, type A domain"/>
    <property type="match status" value="1"/>
</dbReference>
<accession>A0AA36N9H2</accession>
<feature type="region of interest" description="Disordered" evidence="1">
    <location>
        <begin position="154"/>
        <end position="183"/>
    </location>
</feature>
<evidence type="ECO:0008006" key="4">
    <source>
        <dbReference type="Google" id="ProtNLM"/>
    </source>
</evidence>
<dbReference type="InterPro" id="IPR036465">
    <property type="entry name" value="vWFA_dom_sf"/>
</dbReference>
<dbReference type="SUPFAM" id="SSF53300">
    <property type="entry name" value="vWA-like"/>
    <property type="match status" value="1"/>
</dbReference>
<organism evidence="2 3">
    <name type="scientific">Effrenium voratum</name>
    <dbReference type="NCBI Taxonomy" id="2562239"/>
    <lineage>
        <taxon>Eukaryota</taxon>
        <taxon>Sar</taxon>
        <taxon>Alveolata</taxon>
        <taxon>Dinophyceae</taxon>
        <taxon>Suessiales</taxon>
        <taxon>Symbiodiniaceae</taxon>
        <taxon>Effrenium</taxon>
    </lineage>
</organism>
<dbReference type="PANTHER" id="PTHR14343:SF5">
    <property type="entry name" value="DUF4537 DOMAIN-CONTAINING PROTEIN"/>
    <property type="match status" value="1"/>
</dbReference>
<keyword evidence="3" id="KW-1185">Reference proteome</keyword>
<reference evidence="2" key="1">
    <citation type="submission" date="2023-08" db="EMBL/GenBank/DDBJ databases">
        <authorList>
            <person name="Chen Y."/>
            <person name="Shah S."/>
            <person name="Dougan E. K."/>
            <person name="Thang M."/>
            <person name="Chan C."/>
        </authorList>
    </citation>
    <scope>NUCLEOTIDE SEQUENCE</scope>
</reference>
<feature type="compositionally biased region" description="Acidic residues" evidence="1">
    <location>
        <begin position="156"/>
        <end position="175"/>
    </location>
</feature>
<evidence type="ECO:0000256" key="1">
    <source>
        <dbReference type="SAM" id="MobiDB-lite"/>
    </source>
</evidence>
<feature type="region of interest" description="Disordered" evidence="1">
    <location>
        <begin position="806"/>
        <end position="832"/>
    </location>
</feature>
<evidence type="ECO:0000313" key="2">
    <source>
        <dbReference type="EMBL" id="CAJ1399052.1"/>
    </source>
</evidence>
<feature type="compositionally biased region" description="Pro residues" evidence="1">
    <location>
        <begin position="811"/>
        <end position="820"/>
    </location>
</feature>
<dbReference type="EMBL" id="CAUJNA010003322">
    <property type="protein sequence ID" value="CAJ1399052.1"/>
    <property type="molecule type" value="Genomic_DNA"/>
</dbReference>
<protein>
    <recommendedName>
        <fullName evidence="4">VWFA domain-containing protein</fullName>
    </recommendedName>
</protein>
<proteinExistence type="predicted"/>
<dbReference type="AlphaFoldDB" id="A0AA36N9H2"/>
<gene>
    <name evidence="2" type="ORF">EVOR1521_LOCUS22665</name>
</gene>